<reference evidence="3" key="1">
    <citation type="submission" date="2018-05" db="EMBL/GenBank/DDBJ databases">
        <authorList>
            <person name="Lanie J.A."/>
            <person name="Ng W.-L."/>
            <person name="Kazmierczak K.M."/>
            <person name="Andrzejewski T.M."/>
            <person name="Davidsen T.M."/>
            <person name="Wayne K.J."/>
            <person name="Tettelin H."/>
            <person name="Glass J.I."/>
            <person name="Rusch D."/>
            <person name="Podicherti R."/>
            <person name="Tsui H.-C.T."/>
            <person name="Winkler M.E."/>
        </authorList>
    </citation>
    <scope>NUCLEOTIDE SEQUENCE</scope>
</reference>
<dbReference type="Gene3D" id="3.40.50.150">
    <property type="entry name" value="Vaccinia Virus protein VP39"/>
    <property type="match status" value="1"/>
</dbReference>
<dbReference type="PROSITE" id="PS00092">
    <property type="entry name" value="N6_MTASE"/>
    <property type="match status" value="1"/>
</dbReference>
<dbReference type="GO" id="GO:0006304">
    <property type="term" value="P:DNA modification"/>
    <property type="evidence" value="ECO:0007669"/>
    <property type="project" value="InterPro"/>
</dbReference>
<dbReference type="GO" id="GO:0003676">
    <property type="term" value="F:nucleic acid binding"/>
    <property type="evidence" value="ECO:0007669"/>
    <property type="project" value="InterPro"/>
</dbReference>
<evidence type="ECO:0000313" key="3">
    <source>
        <dbReference type="EMBL" id="SVE48836.1"/>
    </source>
</evidence>
<dbReference type="InterPro" id="IPR002052">
    <property type="entry name" value="DNA_methylase_N6_adenine_CS"/>
</dbReference>
<dbReference type="GO" id="GO:0032259">
    <property type="term" value="P:methylation"/>
    <property type="evidence" value="ECO:0007669"/>
    <property type="project" value="InterPro"/>
</dbReference>
<dbReference type="InterPro" id="IPR029063">
    <property type="entry name" value="SAM-dependent_MTases_sf"/>
</dbReference>
<dbReference type="EMBL" id="UINC01220781">
    <property type="protein sequence ID" value="SVE48836.1"/>
    <property type="molecule type" value="Genomic_DNA"/>
</dbReference>
<organism evidence="3">
    <name type="scientific">marine metagenome</name>
    <dbReference type="NCBI Taxonomy" id="408172"/>
    <lineage>
        <taxon>unclassified sequences</taxon>
        <taxon>metagenomes</taxon>
        <taxon>ecological metagenomes</taxon>
    </lineage>
</organism>
<dbReference type="AlphaFoldDB" id="A0A383DWD1"/>
<feature type="non-terminal residue" evidence="3">
    <location>
        <position position="218"/>
    </location>
</feature>
<dbReference type="SUPFAM" id="SSF53335">
    <property type="entry name" value="S-adenosyl-L-methionine-dependent methyltransferases"/>
    <property type="match status" value="1"/>
</dbReference>
<proteinExistence type="predicted"/>
<feature type="region of interest" description="Disordered" evidence="1">
    <location>
        <begin position="1"/>
        <end position="22"/>
    </location>
</feature>
<dbReference type="GO" id="GO:0008168">
    <property type="term" value="F:methyltransferase activity"/>
    <property type="evidence" value="ECO:0007669"/>
    <property type="project" value="InterPro"/>
</dbReference>
<dbReference type="InterPro" id="IPR011639">
    <property type="entry name" value="MethylTrfase_TaqI-like_dom"/>
</dbReference>
<dbReference type="Pfam" id="PF07669">
    <property type="entry name" value="Eco57I"/>
    <property type="match status" value="1"/>
</dbReference>
<name>A0A383DWD1_9ZZZZ</name>
<sequence length="218" mass="23583">MGAITHSGEVVPAARPRRRGHSAPHGQFFTLPAVAGFLWQVVDLLAPTPCQRVLDLAAGDGVLLDEGCRRGFTTSADALGLEIDSDIVRDRPAHSARIEAGDGLLDAGTRLHDWRADLVVGNPPFGRSRDLISDGQRHRLELEADAPGAIWGPRARTRDGRFTDPAGSCRVEELFLERALRLVGDGGHVAYILSDGMLSNRRGQVARNWLGEHAHLLA</sequence>
<evidence type="ECO:0000259" key="2">
    <source>
        <dbReference type="Pfam" id="PF07669"/>
    </source>
</evidence>
<evidence type="ECO:0000256" key="1">
    <source>
        <dbReference type="SAM" id="MobiDB-lite"/>
    </source>
</evidence>
<feature type="domain" description="Type II methyltransferase M.TaqI-like" evidence="2">
    <location>
        <begin position="117"/>
        <end position="216"/>
    </location>
</feature>
<dbReference type="PRINTS" id="PR00507">
    <property type="entry name" value="N12N6MTFRASE"/>
</dbReference>
<protein>
    <recommendedName>
        <fullName evidence="2">Type II methyltransferase M.TaqI-like domain-containing protein</fullName>
    </recommendedName>
</protein>
<accession>A0A383DWD1</accession>
<gene>
    <name evidence="3" type="ORF">METZ01_LOCUS501690</name>
</gene>